<dbReference type="PANTHER" id="PTHR43630">
    <property type="entry name" value="POLY-BETA-1,6-N-ACETYL-D-GLUCOSAMINE SYNTHASE"/>
    <property type="match status" value="1"/>
</dbReference>
<evidence type="ECO:0000313" key="3">
    <source>
        <dbReference type="EMBL" id="OKH23017.1"/>
    </source>
</evidence>
<dbReference type="InterPro" id="IPR001173">
    <property type="entry name" value="Glyco_trans_2-like"/>
</dbReference>
<organism evidence="3 4">
    <name type="scientific">Hydrococcus rivularis NIES-593</name>
    <dbReference type="NCBI Taxonomy" id="1921803"/>
    <lineage>
        <taxon>Bacteria</taxon>
        <taxon>Bacillati</taxon>
        <taxon>Cyanobacteriota</taxon>
        <taxon>Cyanophyceae</taxon>
        <taxon>Pleurocapsales</taxon>
        <taxon>Hydrococcaceae</taxon>
        <taxon>Hydrococcus</taxon>
    </lineage>
</organism>
<dbReference type="RefSeq" id="WP_073599649.1">
    <property type="nucleotide sequence ID" value="NZ_MRCB01000011.1"/>
</dbReference>
<comment type="caution">
    <text evidence="3">The sequence shown here is derived from an EMBL/GenBank/DDBJ whole genome shotgun (WGS) entry which is preliminary data.</text>
</comment>
<dbReference type="Gene3D" id="1.25.40.10">
    <property type="entry name" value="Tetratricopeptide repeat domain"/>
    <property type="match status" value="2"/>
</dbReference>
<dbReference type="InterPro" id="IPR019734">
    <property type="entry name" value="TPR_rpt"/>
</dbReference>
<proteinExistence type="predicted"/>
<dbReference type="PROSITE" id="PS50005">
    <property type="entry name" value="TPR"/>
    <property type="match status" value="3"/>
</dbReference>
<feature type="repeat" description="TPR" evidence="1">
    <location>
        <begin position="278"/>
        <end position="311"/>
    </location>
</feature>
<dbReference type="GO" id="GO:0016740">
    <property type="term" value="F:transferase activity"/>
    <property type="evidence" value="ECO:0007669"/>
    <property type="project" value="UniProtKB-KW"/>
</dbReference>
<dbReference type="AlphaFoldDB" id="A0A1U7HHH3"/>
<feature type="domain" description="Glycosyltransferase 2-like" evidence="2">
    <location>
        <begin position="5"/>
        <end position="160"/>
    </location>
</feature>
<reference evidence="3 4" key="1">
    <citation type="submission" date="2016-11" db="EMBL/GenBank/DDBJ databases">
        <title>Draft Genome Sequences of Nine Cyanobacterial Strains from Diverse Habitats.</title>
        <authorList>
            <person name="Zhu T."/>
            <person name="Hou S."/>
            <person name="Lu X."/>
            <person name="Hess W.R."/>
        </authorList>
    </citation>
    <scope>NUCLEOTIDE SEQUENCE [LARGE SCALE GENOMIC DNA]</scope>
    <source>
        <strain evidence="3 4">NIES-593</strain>
    </source>
</reference>
<accession>A0A1U7HHH3</accession>
<dbReference type="SMART" id="SM00028">
    <property type="entry name" value="TPR"/>
    <property type="match status" value="5"/>
</dbReference>
<evidence type="ECO:0000256" key="1">
    <source>
        <dbReference type="PROSITE-ProRule" id="PRU00339"/>
    </source>
</evidence>
<dbReference type="OrthoDB" id="9815923at2"/>
<dbReference type="EMBL" id="MRCB01000011">
    <property type="protein sequence ID" value="OKH23017.1"/>
    <property type="molecule type" value="Genomic_DNA"/>
</dbReference>
<dbReference type="Pfam" id="PF13181">
    <property type="entry name" value="TPR_8"/>
    <property type="match status" value="2"/>
</dbReference>
<dbReference type="InterPro" id="IPR011990">
    <property type="entry name" value="TPR-like_helical_dom_sf"/>
</dbReference>
<dbReference type="SUPFAM" id="SSF48452">
    <property type="entry name" value="TPR-like"/>
    <property type="match status" value="1"/>
</dbReference>
<dbReference type="SUPFAM" id="SSF53448">
    <property type="entry name" value="Nucleotide-diphospho-sugar transferases"/>
    <property type="match status" value="1"/>
</dbReference>
<dbReference type="InterPro" id="IPR029044">
    <property type="entry name" value="Nucleotide-diphossugar_trans"/>
</dbReference>
<dbReference type="PANTHER" id="PTHR43630:SF2">
    <property type="entry name" value="GLYCOSYLTRANSFERASE"/>
    <property type="match status" value="1"/>
</dbReference>
<feature type="repeat" description="TPR" evidence="1">
    <location>
        <begin position="346"/>
        <end position="379"/>
    </location>
</feature>
<gene>
    <name evidence="3" type="ORF">NIES593_11165</name>
</gene>
<dbReference type="Proteomes" id="UP000186868">
    <property type="component" value="Unassembled WGS sequence"/>
</dbReference>
<evidence type="ECO:0000259" key="2">
    <source>
        <dbReference type="Pfam" id="PF00535"/>
    </source>
</evidence>
<keyword evidence="1" id="KW-0802">TPR repeat</keyword>
<dbReference type="PROSITE" id="PS50293">
    <property type="entry name" value="TPR_REGION"/>
    <property type="match status" value="1"/>
</dbReference>
<evidence type="ECO:0000313" key="4">
    <source>
        <dbReference type="Proteomes" id="UP000186868"/>
    </source>
</evidence>
<dbReference type="Pfam" id="PF00535">
    <property type="entry name" value="Glycos_transf_2"/>
    <property type="match status" value="1"/>
</dbReference>
<dbReference type="CDD" id="cd02511">
    <property type="entry name" value="Beta4Glucosyltransferase"/>
    <property type="match status" value="1"/>
</dbReference>
<dbReference type="Pfam" id="PF13414">
    <property type="entry name" value="TPR_11"/>
    <property type="match status" value="1"/>
</dbReference>
<name>A0A1U7HHH3_9CYAN</name>
<keyword evidence="4" id="KW-1185">Reference proteome</keyword>
<dbReference type="STRING" id="1921803.NIES593_11165"/>
<keyword evidence="3" id="KW-0808">Transferase</keyword>
<protein>
    <submittedName>
        <fullName evidence="3">Glycosyltransferase</fullName>
    </submittedName>
</protein>
<dbReference type="Gene3D" id="3.90.550.10">
    <property type="entry name" value="Spore Coat Polysaccharide Biosynthesis Protein SpsA, Chain A"/>
    <property type="match status" value="1"/>
</dbReference>
<feature type="repeat" description="TPR" evidence="1">
    <location>
        <begin position="312"/>
        <end position="345"/>
    </location>
</feature>
<sequence>MTKLSFCAIVKNEEASLPKCLESVKNVVDEMIVMDTGSTDKTVEIAEKFGAKVLHYDWHNNFSAARNETLKYVRGEWILVLDADEVLSSEIVPQMRHAMEDKNAIVINLIRQEVGAAQSPYSLVSRLFRNHPEVKFTRPYHSIVDDSVAQLLKKEPHWKVIDLTPVAIVHYGYTPEAIASLDKYNRARKLMEEFFAAYPNDPYVCSKLGGLYLQIGKEKEGIQLLRQGLKSNQADAHILFELHYHLGNAYARQKKQLKQAVKHYQKAIEQPILPILKLGAYNNFGSLLKEVGDLQNAQKAYEIVVKIDPNFALGYYNLGTTLKAMGRLPEAIAAYQSAIKLNPNYALAYQNLGVALLKVGYFPESIEAFEKAISLHETQNPQEAARLRQGLREMGIRNIESNQ</sequence>